<feature type="region of interest" description="Disordered" evidence="10">
    <location>
        <begin position="982"/>
        <end position="1015"/>
    </location>
</feature>
<dbReference type="PANTHER" id="PTHR45931">
    <property type="entry name" value="SI:CH211-59O9.10"/>
    <property type="match status" value="1"/>
</dbReference>
<dbReference type="GO" id="GO:0061630">
    <property type="term" value="F:ubiquitin protein ligase activity"/>
    <property type="evidence" value="ECO:0007669"/>
    <property type="project" value="UniProtKB-EC"/>
</dbReference>
<evidence type="ECO:0000256" key="1">
    <source>
        <dbReference type="ARBA" id="ARBA00000900"/>
    </source>
</evidence>
<dbReference type="PANTHER" id="PTHR45931:SF3">
    <property type="entry name" value="RING ZINC FINGER-CONTAINING PROTEIN"/>
    <property type="match status" value="1"/>
</dbReference>
<evidence type="ECO:0000256" key="4">
    <source>
        <dbReference type="ARBA" id="ARBA00022723"/>
    </source>
</evidence>
<evidence type="ECO:0000256" key="3">
    <source>
        <dbReference type="ARBA" id="ARBA00022679"/>
    </source>
</evidence>
<evidence type="ECO:0000256" key="10">
    <source>
        <dbReference type="SAM" id="MobiDB-lite"/>
    </source>
</evidence>
<protein>
    <recommendedName>
        <fullName evidence="2">RING-type E3 ubiquitin transferase</fullName>
        <ecNumber evidence="2">2.3.2.27</ecNumber>
    </recommendedName>
</protein>
<evidence type="ECO:0000313" key="12">
    <source>
        <dbReference type="Proteomes" id="UP000095280"/>
    </source>
</evidence>
<accession>A0A1I8HHB6</accession>
<keyword evidence="6" id="KW-0833">Ubl conjugation pathway</keyword>
<evidence type="ECO:0000256" key="8">
    <source>
        <dbReference type="ARBA" id="ARBA00038197"/>
    </source>
</evidence>
<dbReference type="Gene3D" id="3.30.40.10">
    <property type="entry name" value="Zinc/RING finger domain, C3HC4 (zinc finger)"/>
    <property type="match status" value="1"/>
</dbReference>
<dbReference type="Pfam" id="PF13639">
    <property type="entry name" value="zf-RING_2"/>
    <property type="match status" value="1"/>
</dbReference>
<dbReference type="GO" id="GO:0006511">
    <property type="term" value="P:ubiquitin-dependent protein catabolic process"/>
    <property type="evidence" value="ECO:0007669"/>
    <property type="project" value="TreeGrafter"/>
</dbReference>
<dbReference type="CDD" id="cd16454">
    <property type="entry name" value="RING-H2_PA-TM-RING"/>
    <property type="match status" value="1"/>
</dbReference>
<feature type="domain" description="RING-type" evidence="11">
    <location>
        <begin position="883"/>
        <end position="924"/>
    </location>
</feature>
<keyword evidence="12" id="KW-1185">Reference proteome</keyword>
<dbReference type="AlphaFoldDB" id="A0A1I8HHB6"/>
<reference evidence="13" key="1">
    <citation type="submission" date="2016-11" db="UniProtKB">
        <authorList>
            <consortium name="WormBaseParasite"/>
        </authorList>
    </citation>
    <scope>IDENTIFICATION</scope>
</reference>
<dbReference type="SUPFAM" id="SSF57850">
    <property type="entry name" value="RING/U-box"/>
    <property type="match status" value="1"/>
</dbReference>
<comment type="catalytic activity">
    <reaction evidence="1">
        <text>S-ubiquitinyl-[E2 ubiquitin-conjugating enzyme]-L-cysteine + [acceptor protein]-L-lysine = [E2 ubiquitin-conjugating enzyme]-L-cysteine + N(6)-ubiquitinyl-[acceptor protein]-L-lysine.</text>
        <dbReference type="EC" id="2.3.2.27"/>
    </reaction>
</comment>
<organism evidence="12 13">
    <name type="scientific">Macrostomum lignano</name>
    <dbReference type="NCBI Taxonomy" id="282301"/>
    <lineage>
        <taxon>Eukaryota</taxon>
        <taxon>Metazoa</taxon>
        <taxon>Spiralia</taxon>
        <taxon>Lophotrochozoa</taxon>
        <taxon>Platyhelminthes</taxon>
        <taxon>Rhabditophora</taxon>
        <taxon>Macrostomorpha</taxon>
        <taxon>Macrostomida</taxon>
        <taxon>Macrostomidae</taxon>
        <taxon>Macrostomum</taxon>
    </lineage>
</organism>
<keyword evidence="5 9" id="KW-0863">Zinc-finger</keyword>
<dbReference type="EC" id="2.3.2.27" evidence="2"/>
<evidence type="ECO:0000256" key="9">
    <source>
        <dbReference type="PROSITE-ProRule" id="PRU00175"/>
    </source>
</evidence>
<evidence type="ECO:0000256" key="7">
    <source>
        <dbReference type="ARBA" id="ARBA00022833"/>
    </source>
</evidence>
<keyword evidence="7" id="KW-0862">Zinc</keyword>
<dbReference type="FunFam" id="3.30.40.10:FF:000127">
    <property type="entry name" value="E3 ubiquitin-protein ligase RNF181"/>
    <property type="match status" value="1"/>
</dbReference>
<dbReference type="GO" id="GO:0008270">
    <property type="term" value="F:zinc ion binding"/>
    <property type="evidence" value="ECO:0007669"/>
    <property type="project" value="UniProtKB-KW"/>
</dbReference>
<evidence type="ECO:0000256" key="2">
    <source>
        <dbReference type="ARBA" id="ARBA00012483"/>
    </source>
</evidence>
<dbReference type="GO" id="GO:0016567">
    <property type="term" value="P:protein ubiquitination"/>
    <property type="evidence" value="ECO:0007669"/>
    <property type="project" value="UniProtKB-ARBA"/>
</dbReference>
<evidence type="ECO:0000256" key="6">
    <source>
        <dbReference type="ARBA" id="ARBA00022786"/>
    </source>
</evidence>
<proteinExistence type="inferred from homology"/>
<feature type="region of interest" description="Disordered" evidence="10">
    <location>
        <begin position="928"/>
        <end position="950"/>
    </location>
</feature>
<dbReference type="WBParaSite" id="maker-uti_cns_0005994-snap-gene-0.3-mRNA-1">
    <property type="protein sequence ID" value="maker-uti_cns_0005994-snap-gene-0.3-mRNA-1"/>
    <property type="gene ID" value="maker-uti_cns_0005994-snap-gene-0.3"/>
</dbReference>
<keyword evidence="3" id="KW-0808">Transferase</keyword>
<dbReference type="Proteomes" id="UP000095280">
    <property type="component" value="Unplaced"/>
</dbReference>
<comment type="similarity">
    <text evidence="8">Belongs to the RNF181 family.</text>
</comment>
<dbReference type="PROSITE" id="PS50089">
    <property type="entry name" value="ZF_RING_2"/>
    <property type="match status" value="1"/>
</dbReference>
<feature type="region of interest" description="Disordered" evidence="10">
    <location>
        <begin position="301"/>
        <end position="377"/>
    </location>
</feature>
<dbReference type="InterPro" id="IPR001841">
    <property type="entry name" value="Znf_RING"/>
</dbReference>
<name>A0A1I8HHB6_9PLAT</name>
<dbReference type="InterPro" id="IPR013083">
    <property type="entry name" value="Znf_RING/FYVE/PHD"/>
</dbReference>
<sequence length="1015" mass="107675">NERQPVICRAGEAAVGGSGSGCSSAAGGLACHWRQAGHRLGATGIGVVHGTSRQTRLWRASQTAQTPAVAILQLCSYVASLDPPPLILPPPPAPAFGPVAAAQPGPGSSSASSGQLLIEPHQNSGSFESPLQGADGSIKAWRATASADCEAAKQSEIRPSDTPGHILNEARRADGPGSMFQLLLLLLLLLLKVAHAHFAARAQHQRVGLGEVAAVVAIGRYCRGGCLAVQEVLDGAADLRLGAGRLLGGCGKMLRSCSSGVSAFSLLVVMKTRSAPDGVRQDRTFTTESSWPCRRLARPSSCSSQARSRPGLARRLRNRRSRSSCTAVRPPSDSGWPSSQNSGWPWKAVLLGGGSPPSGSPVSAAASARRPHLRRAAHRRLSVSAAAWPPDAKLLSDSGTSGNLSAMSAATPSSGSGVKLKARLCRRCESAKTLSSTRSGMSCSGSGDQGMFDGVPEYWRSKAMVYQRTGRAKRWCTRELAEQSDGVPENWRSKAMVYRSTCGAKRWCTGVLAEQSDGVPEYWRSKAMVYRNSIGTMRNGLLCTGAAALYGFTTRVGGGVPLQLLLPSRQQPQQLSTLAEEPPLRQCDLAGGHVPPVRALEHQAIAAFGRRLVGALPRPRQQQQDRLTTLPSASVGTTRTSAAASFCCGFVSPLRATWLSVAGFLKKFQKFFSACMMPSSRRLVLQSFVHEVPRSCAGVAASAGATCARCSLPGRIGSRLLLIEFDVFDSARFELQLAEWGLTALVSVSVFLRNRVFRLRENETITCSQCGMDFLEEINDSNRQDLLLPSAPASATAQHLRHLLHHLHHQEGPQQHQSVPLFSFGMHRMMNFLETGALDQVMTHLLGQVDSNGGAPPPATRQQLAAIKTVTIAEEQVKDGLQCFVCLDEFKQGVSADVLPCQHHFHQQCIKPWLEKRGTCPVCRSPLSASGTDGDHDEAAPGEDADAADSEAAQLGAVGGFLPPVGLATRLAAASAAAAAAAASASSSSSTAESRQGPSRGGRRRSRDYVEDDCD</sequence>
<evidence type="ECO:0000313" key="13">
    <source>
        <dbReference type="WBParaSite" id="maker-uti_cns_0005994-snap-gene-0.3-mRNA-1"/>
    </source>
</evidence>
<evidence type="ECO:0000259" key="11">
    <source>
        <dbReference type="PROSITE" id="PS50089"/>
    </source>
</evidence>
<dbReference type="SMART" id="SM00184">
    <property type="entry name" value="RING"/>
    <property type="match status" value="1"/>
</dbReference>
<feature type="compositionally biased region" description="Basic residues" evidence="10">
    <location>
        <begin position="312"/>
        <end position="322"/>
    </location>
</feature>
<feature type="compositionally biased region" description="Acidic residues" evidence="10">
    <location>
        <begin position="940"/>
        <end position="949"/>
    </location>
</feature>
<evidence type="ECO:0000256" key="5">
    <source>
        <dbReference type="ARBA" id="ARBA00022771"/>
    </source>
</evidence>
<keyword evidence="4" id="KW-0479">Metal-binding</keyword>
<dbReference type="GO" id="GO:0005634">
    <property type="term" value="C:nucleus"/>
    <property type="evidence" value="ECO:0007669"/>
    <property type="project" value="TreeGrafter"/>
</dbReference>
<feature type="compositionally biased region" description="Low complexity" evidence="10">
    <location>
        <begin position="982"/>
        <end position="998"/>
    </location>
</feature>
<dbReference type="InterPro" id="IPR051834">
    <property type="entry name" value="RING_finger_E3_ligase"/>
</dbReference>